<keyword evidence="2" id="KW-0732">Signal</keyword>
<dbReference type="Proteomes" id="UP000283993">
    <property type="component" value="Unassembled WGS sequence"/>
</dbReference>
<comment type="caution">
    <text evidence="3">The sequence shown here is derived from an EMBL/GenBank/DDBJ whole genome shotgun (WGS) entry which is preliminary data.</text>
</comment>
<dbReference type="NCBIfam" id="NF033191">
    <property type="entry name" value="JDVT-CTERM"/>
    <property type="match status" value="1"/>
</dbReference>
<keyword evidence="4" id="KW-1185">Reference proteome</keyword>
<organism evidence="3 4">
    <name type="scientific">Salinisphaera orenii MK-B5</name>
    <dbReference type="NCBI Taxonomy" id="856730"/>
    <lineage>
        <taxon>Bacteria</taxon>
        <taxon>Pseudomonadati</taxon>
        <taxon>Pseudomonadota</taxon>
        <taxon>Gammaproteobacteria</taxon>
        <taxon>Salinisphaerales</taxon>
        <taxon>Salinisphaeraceae</taxon>
        <taxon>Salinisphaera</taxon>
    </lineage>
</organism>
<protein>
    <submittedName>
        <fullName evidence="3">Peptidase</fullName>
    </submittedName>
</protein>
<dbReference type="EMBL" id="AYKH01000008">
    <property type="protein sequence ID" value="ROO28707.1"/>
    <property type="molecule type" value="Genomic_DNA"/>
</dbReference>
<reference evidence="3 4" key="1">
    <citation type="submission" date="2013-10" db="EMBL/GenBank/DDBJ databases">
        <title>Salinisphaera orenii MK-B5 Genome Sequencing.</title>
        <authorList>
            <person name="Lai Q."/>
            <person name="Li C."/>
            <person name="Shao Z."/>
        </authorList>
    </citation>
    <scope>NUCLEOTIDE SEQUENCE [LARGE SCALE GENOMIC DNA]</scope>
    <source>
        <strain evidence="3 4">MK-B5</strain>
    </source>
</reference>
<accession>A0A423PSX8</accession>
<evidence type="ECO:0000256" key="2">
    <source>
        <dbReference type="SAM" id="SignalP"/>
    </source>
</evidence>
<evidence type="ECO:0000313" key="4">
    <source>
        <dbReference type="Proteomes" id="UP000283993"/>
    </source>
</evidence>
<feature type="signal peptide" evidence="2">
    <location>
        <begin position="1"/>
        <end position="17"/>
    </location>
</feature>
<gene>
    <name evidence="3" type="ORF">SAOR_05475</name>
</gene>
<name>A0A423PSX8_9GAMM</name>
<feature type="compositionally biased region" description="Acidic residues" evidence="1">
    <location>
        <begin position="351"/>
        <end position="367"/>
    </location>
</feature>
<proteinExistence type="predicted"/>
<feature type="chain" id="PRO_5019411862" evidence="2">
    <location>
        <begin position="18"/>
        <end position="410"/>
    </location>
</feature>
<evidence type="ECO:0000256" key="1">
    <source>
        <dbReference type="SAM" id="MobiDB-lite"/>
    </source>
</evidence>
<sequence>MLVAALLLALGIGSAPAATMQIINGDAEGEGLNDRTSVAPVGGNDGGTRGEQRRIALQYAADILGSRLDSAVPIRIAVRFDTLSCSATRASLGQTAPAQFAAGFADAARPDTLYPAALANALAGRRVAAGTSDIDATFNAALDGEDGCLGGRRWYYGLDRDPGAGEIDFIGTVLHELIHGLGFISLVALTDGRSADAGQFPRVADGRRLPDIYSRFVKDLSVAGQPSWPQMSDAERADSLDNGPDLVWADDNTANGAAFLDSGLNQGYVRLHAPSPVVAGSSIAHWADALAPDQLMEPVLSARAEGRNGLGLATCALEAMGWTLINGARCPDFDTAAILGSADESVAADTVESETADTGGDVDDDDGGSSGGGCTLGTDTRFDPVWALLLGLSAWVLVRRRSSRAGTGTR</sequence>
<feature type="region of interest" description="Disordered" evidence="1">
    <location>
        <begin position="348"/>
        <end position="375"/>
    </location>
</feature>
<evidence type="ECO:0000313" key="3">
    <source>
        <dbReference type="EMBL" id="ROO28707.1"/>
    </source>
</evidence>
<dbReference type="AlphaFoldDB" id="A0A423PSX8"/>